<evidence type="ECO:0000313" key="3">
    <source>
        <dbReference type="Proteomes" id="UP001208570"/>
    </source>
</evidence>
<sequence>MKAYLNGYGHQDHMAPPIVQPGQTLPRIDTSRLITPIVVREESDVTVSVRVAGRPSPKVTWYIGESTLSPSVEYQMKQKGNVHSLTILNVSEEVEEGLYVAASNIVGKVKKKIDVKLYKDDDDDDDWCFQRRNNLQICPRRDSNTGGSDLWFNTIPLEHGGAPIFCQ</sequence>
<gene>
    <name evidence="2" type="ORF">LSH36_640g01095</name>
</gene>
<dbReference type="Proteomes" id="UP001208570">
    <property type="component" value="Unassembled WGS sequence"/>
</dbReference>
<protein>
    <recommendedName>
        <fullName evidence="1">Immunoglobulin I-set domain-containing protein</fullName>
    </recommendedName>
</protein>
<proteinExistence type="predicted"/>
<dbReference type="EMBL" id="JAODUP010000640">
    <property type="protein sequence ID" value="KAK2146007.1"/>
    <property type="molecule type" value="Genomic_DNA"/>
</dbReference>
<comment type="caution">
    <text evidence="2">The sequence shown here is derived from an EMBL/GenBank/DDBJ whole genome shotgun (WGS) entry which is preliminary data.</text>
</comment>
<organism evidence="2 3">
    <name type="scientific">Paralvinella palmiformis</name>
    <dbReference type="NCBI Taxonomy" id="53620"/>
    <lineage>
        <taxon>Eukaryota</taxon>
        <taxon>Metazoa</taxon>
        <taxon>Spiralia</taxon>
        <taxon>Lophotrochozoa</taxon>
        <taxon>Annelida</taxon>
        <taxon>Polychaeta</taxon>
        <taxon>Sedentaria</taxon>
        <taxon>Canalipalpata</taxon>
        <taxon>Terebellida</taxon>
        <taxon>Terebelliformia</taxon>
        <taxon>Alvinellidae</taxon>
        <taxon>Paralvinella</taxon>
    </lineage>
</organism>
<dbReference type="AlphaFoldDB" id="A0AAD9J3L4"/>
<evidence type="ECO:0000313" key="2">
    <source>
        <dbReference type="EMBL" id="KAK2146007.1"/>
    </source>
</evidence>
<feature type="domain" description="Immunoglobulin I-set" evidence="1">
    <location>
        <begin position="33"/>
        <end position="116"/>
    </location>
</feature>
<dbReference type="Pfam" id="PF07679">
    <property type="entry name" value="I-set"/>
    <property type="match status" value="1"/>
</dbReference>
<dbReference type="InterPro" id="IPR013098">
    <property type="entry name" value="Ig_I-set"/>
</dbReference>
<dbReference type="Gene3D" id="2.60.40.10">
    <property type="entry name" value="Immunoglobulins"/>
    <property type="match status" value="1"/>
</dbReference>
<name>A0AAD9J3L4_9ANNE</name>
<dbReference type="InterPro" id="IPR013783">
    <property type="entry name" value="Ig-like_fold"/>
</dbReference>
<accession>A0AAD9J3L4</accession>
<keyword evidence="3" id="KW-1185">Reference proteome</keyword>
<reference evidence="2" key="1">
    <citation type="journal article" date="2023" name="Mol. Biol. Evol.">
        <title>Third-Generation Sequencing Reveals the Adaptive Role of the Epigenome in Three Deep-Sea Polychaetes.</title>
        <authorList>
            <person name="Perez M."/>
            <person name="Aroh O."/>
            <person name="Sun Y."/>
            <person name="Lan Y."/>
            <person name="Juniper S.K."/>
            <person name="Young C.R."/>
            <person name="Angers B."/>
            <person name="Qian P.Y."/>
        </authorList>
    </citation>
    <scope>NUCLEOTIDE SEQUENCE</scope>
    <source>
        <strain evidence="2">P08H-3</strain>
    </source>
</reference>
<dbReference type="InterPro" id="IPR036179">
    <property type="entry name" value="Ig-like_dom_sf"/>
</dbReference>
<evidence type="ECO:0000259" key="1">
    <source>
        <dbReference type="Pfam" id="PF07679"/>
    </source>
</evidence>
<dbReference type="SUPFAM" id="SSF48726">
    <property type="entry name" value="Immunoglobulin"/>
    <property type="match status" value="1"/>
</dbReference>